<proteinExistence type="predicted"/>
<protein>
    <submittedName>
        <fullName evidence="2">Unannotated protein</fullName>
    </submittedName>
</protein>
<evidence type="ECO:0000259" key="1">
    <source>
        <dbReference type="Pfam" id="PF20990"/>
    </source>
</evidence>
<dbReference type="EMBL" id="CAFBQP010000001">
    <property type="protein sequence ID" value="CAB5051164.1"/>
    <property type="molecule type" value="Genomic_DNA"/>
</dbReference>
<dbReference type="InterPro" id="IPR048389">
    <property type="entry name" value="YciQ-like_C"/>
</dbReference>
<reference evidence="2" key="1">
    <citation type="submission" date="2020-05" db="EMBL/GenBank/DDBJ databases">
        <authorList>
            <person name="Chiriac C."/>
            <person name="Salcher M."/>
            <person name="Ghai R."/>
            <person name="Kavagutti S V."/>
        </authorList>
    </citation>
    <scope>NUCLEOTIDE SEQUENCE</scope>
</reference>
<gene>
    <name evidence="2" type="ORF">UFOPK4306_00055</name>
</gene>
<organism evidence="2">
    <name type="scientific">freshwater metagenome</name>
    <dbReference type="NCBI Taxonomy" id="449393"/>
    <lineage>
        <taxon>unclassified sequences</taxon>
        <taxon>metagenomes</taxon>
        <taxon>ecological metagenomes</taxon>
    </lineage>
</organism>
<dbReference type="AlphaFoldDB" id="A0A6J7TBB3"/>
<feature type="domain" description="Predicted membrane protein YciQ-like C-terminal" evidence="1">
    <location>
        <begin position="2"/>
        <end position="58"/>
    </location>
</feature>
<sequence length="127" mass="13163">MRYTKRGLGTVLRITGFERFFRDSEAIHARAAGNMNLYREYMGYAVALGHVDEWVGAMPAEVSAALVGAVPVASLADVAFHPLWLASSRRYTAAHTVKSRSSFSSGGGFSGGGFSGGGGGGGGGGSW</sequence>
<evidence type="ECO:0000313" key="2">
    <source>
        <dbReference type="EMBL" id="CAB5051164.1"/>
    </source>
</evidence>
<dbReference type="Pfam" id="PF20990">
    <property type="entry name" value="DUF2207_C"/>
    <property type="match status" value="1"/>
</dbReference>
<accession>A0A6J7TBB3</accession>
<name>A0A6J7TBB3_9ZZZZ</name>